<dbReference type="InterPro" id="IPR007607">
    <property type="entry name" value="BacA/B"/>
</dbReference>
<dbReference type="RefSeq" id="WP_165328202.1">
    <property type="nucleotide sequence ID" value="NZ_CP049109.1"/>
</dbReference>
<comment type="similarity">
    <text evidence="1">Belongs to the bactofilin family.</text>
</comment>
<reference evidence="3 4" key="1">
    <citation type="submission" date="2020-02" db="EMBL/GenBank/DDBJ databases">
        <authorList>
            <person name="Zheng R.K."/>
            <person name="Sun C.M."/>
        </authorList>
    </citation>
    <scope>NUCLEOTIDE SEQUENCE [LARGE SCALE GENOMIC DNA]</scope>
    <source>
        <strain evidence="4">zrk23</strain>
    </source>
</reference>
<keyword evidence="4" id="KW-1185">Reference proteome</keyword>
<evidence type="ECO:0000313" key="3">
    <source>
        <dbReference type="EMBL" id="QIG81276.1"/>
    </source>
</evidence>
<organism evidence="3 4">
    <name type="scientific">Stakelama tenebrarum</name>
    <dbReference type="NCBI Taxonomy" id="2711215"/>
    <lineage>
        <taxon>Bacteria</taxon>
        <taxon>Pseudomonadati</taxon>
        <taxon>Pseudomonadota</taxon>
        <taxon>Alphaproteobacteria</taxon>
        <taxon>Sphingomonadales</taxon>
        <taxon>Sphingomonadaceae</taxon>
        <taxon>Stakelama</taxon>
    </lineage>
</organism>
<name>A0A6G6Y9M6_9SPHN</name>
<dbReference type="PANTHER" id="PTHR35024">
    <property type="entry name" value="HYPOTHETICAL CYTOSOLIC PROTEIN"/>
    <property type="match status" value="1"/>
</dbReference>
<feature type="compositionally biased region" description="Polar residues" evidence="2">
    <location>
        <begin position="1"/>
        <end position="12"/>
    </location>
</feature>
<gene>
    <name evidence="3" type="ORF">G5C33_16810</name>
</gene>
<feature type="region of interest" description="Disordered" evidence="2">
    <location>
        <begin position="1"/>
        <end position="32"/>
    </location>
</feature>
<proteinExistence type="inferred from homology"/>
<dbReference type="Proteomes" id="UP000501568">
    <property type="component" value="Chromosome"/>
</dbReference>
<protein>
    <submittedName>
        <fullName evidence="3">Polymer-forming cytoskeletal protein</fullName>
    </submittedName>
</protein>
<evidence type="ECO:0000313" key="4">
    <source>
        <dbReference type="Proteomes" id="UP000501568"/>
    </source>
</evidence>
<accession>A0A6G6Y9M6</accession>
<dbReference type="KEGG" id="spzr:G5C33_16810"/>
<dbReference type="AlphaFoldDB" id="A0A6G6Y9M6"/>
<dbReference type="EMBL" id="CP049109">
    <property type="protein sequence ID" value="QIG81276.1"/>
    <property type="molecule type" value="Genomic_DNA"/>
</dbReference>
<evidence type="ECO:0000256" key="2">
    <source>
        <dbReference type="SAM" id="MobiDB-lite"/>
    </source>
</evidence>
<feature type="compositionally biased region" description="Pro residues" evidence="2">
    <location>
        <begin position="16"/>
        <end position="25"/>
    </location>
</feature>
<feature type="region of interest" description="Disordered" evidence="2">
    <location>
        <begin position="141"/>
        <end position="170"/>
    </location>
</feature>
<evidence type="ECO:0000256" key="1">
    <source>
        <dbReference type="ARBA" id="ARBA00044755"/>
    </source>
</evidence>
<sequence length="170" mass="17410">MFNGNKGRSSNHASPTVPPAPPMPPAGNNKRGMFSVIGPDVVVTGNISATADLHIDGRVDGDVNCGALAQGADSQIFGNVKAESARLAGSIEGTVSVKQLTVERSAKITGDVEYENITIENGGHIDGRLKHMSAVDVAAPERPRAVETGSENKPSVFSTASEGSTGSEAA</sequence>
<dbReference type="PANTHER" id="PTHR35024:SF4">
    <property type="entry name" value="POLYMER-FORMING CYTOSKELETAL PROTEIN"/>
    <property type="match status" value="1"/>
</dbReference>
<dbReference type="Pfam" id="PF04519">
    <property type="entry name" value="Bactofilin"/>
    <property type="match status" value="1"/>
</dbReference>
<feature type="compositionally biased region" description="Polar residues" evidence="2">
    <location>
        <begin position="149"/>
        <end position="170"/>
    </location>
</feature>